<evidence type="ECO:0000313" key="3">
    <source>
        <dbReference type="Proteomes" id="UP000270094"/>
    </source>
</evidence>
<protein>
    <submittedName>
        <fullName evidence="2">Uncharacterized protein</fullName>
    </submittedName>
</protein>
<dbReference type="Proteomes" id="UP000270094">
    <property type="component" value="Unassembled WGS sequence"/>
</dbReference>
<dbReference type="EMBL" id="UYYB01025838">
    <property type="protein sequence ID" value="VDM72536.1"/>
    <property type="molecule type" value="Genomic_DNA"/>
</dbReference>
<proteinExistence type="predicted"/>
<evidence type="ECO:0000256" key="1">
    <source>
        <dbReference type="SAM" id="SignalP"/>
    </source>
</evidence>
<evidence type="ECO:0000313" key="2">
    <source>
        <dbReference type="EMBL" id="VDM72536.1"/>
    </source>
</evidence>
<dbReference type="AlphaFoldDB" id="A0A3P7IR40"/>
<reference evidence="2 3" key="1">
    <citation type="submission" date="2018-11" db="EMBL/GenBank/DDBJ databases">
        <authorList>
            <consortium name="Pathogen Informatics"/>
        </authorList>
    </citation>
    <scope>NUCLEOTIDE SEQUENCE [LARGE SCALE GENOMIC DNA]</scope>
</reference>
<name>A0A3P7IR40_STRVU</name>
<accession>A0A3P7IR40</accession>
<feature type="chain" id="PRO_5018294031" evidence="1">
    <location>
        <begin position="16"/>
        <end position="111"/>
    </location>
</feature>
<feature type="signal peptide" evidence="1">
    <location>
        <begin position="1"/>
        <end position="15"/>
    </location>
</feature>
<dbReference type="OrthoDB" id="410315at2759"/>
<keyword evidence="1" id="KW-0732">Signal</keyword>
<sequence>MKGLTLTCLFACAIAEVEINEDQDVTISQKLMAALMRKRGPDIVRPKRHVGESVDVRFKMELYQVIELVSLDMTFNGLQHHLPQGLRLKRVYPFLRTLAPSGMQKTYSISY</sequence>
<organism evidence="2 3">
    <name type="scientific">Strongylus vulgaris</name>
    <name type="common">Blood worm</name>
    <dbReference type="NCBI Taxonomy" id="40348"/>
    <lineage>
        <taxon>Eukaryota</taxon>
        <taxon>Metazoa</taxon>
        <taxon>Ecdysozoa</taxon>
        <taxon>Nematoda</taxon>
        <taxon>Chromadorea</taxon>
        <taxon>Rhabditida</taxon>
        <taxon>Rhabditina</taxon>
        <taxon>Rhabditomorpha</taxon>
        <taxon>Strongyloidea</taxon>
        <taxon>Strongylidae</taxon>
        <taxon>Strongylus</taxon>
    </lineage>
</organism>
<keyword evidence="3" id="KW-1185">Reference proteome</keyword>
<gene>
    <name evidence="2" type="ORF">SVUK_LOCUS7534</name>
</gene>